<evidence type="ECO:0000313" key="2">
    <source>
        <dbReference type="Proteomes" id="UP000198432"/>
    </source>
</evidence>
<dbReference type="RefSeq" id="WP_144266337.1">
    <property type="nucleotide sequence ID" value="NZ_FZOQ01000017.1"/>
</dbReference>
<name>A0A239IGK2_9BACT</name>
<proteinExistence type="predicted"/>
<evidence type="ECO:0000313" key="1">
    <source>
        <dbReference type="EMBL" id="SNS92378.1"/>
    </source>
</evidence>
<dbReference type="Proteomes" id="UP000198432">
    <property type="component" value="Unassembled WGS sequence"/>
</dbReference>
<gene>
    <name evidence="1" type="ORF">SAMN06296052_11731</name>
</gene>
<organism evidence="1 2">
    <name type="scientific">Pontibacter ummariensis</name>
    <dbReference type="NCBI Taxonomy" id="1610492"/>
    <lineage>
        <taxon>Bacteria</taxon>
        <taxon>Pseudomonadati</taxon>
        <taxon>Bacteroidota</taxon>
        <taxon>Cytophagia</taxon>
        <taxon>Cytophagales</taxon>
        <taxon>Hymenobacteraceae</taxon>
        <taxon>Pontibacter</taxon>
    </lineage>
</organism>
<dbReference type="PROSITE" id="PS51257">
    <property type="entry name" value="PROKAR_LIPOPROTEIN"/>
    <property type="match status" value="1"/>
</dbReference>
<dbReference type="AlphaFoldDB" id="A0A239IGK2"/>
<reference evidence="2" key="1">
    <citation type="submission" date="2017-06" db="EMBL/GenBank/DDBJ databases">
        <authorList>
            <person name="Varghese N."/>
            <person name="Submissions S."/>
        </authorList>
    </citation>
    <scope>NUCLEOTIDE SEQUENCE [LARGE SCALE GENOMIC DNA]</scope>
    <source>
        <strain evidence="2">NKM1</strain>
    </source>
</reference>
<protein>
    <recommendedName>
        <fullName evidence="3">Lipoprotein</fullName>
    </recommendedName>
</protein>
<accession>A0A239IGK2</accession>
<sequence>MRNILILIPMIVLLLSCNEQEGEEVTVDNVSLYSADIKQMAGTKASTNFSAKLVDLSGHEVTDQSQIKANSIYLIRVESGSPAYFRIKFADGFTVIDAPKGNQSGDEPGPPSTTATFTIKTNEDAASGVYVNIVPIHKDGNAVIRERSKNFLFPETR</sequence>
<dbReference type="EMBL" id="FZOQ01000017">
    <property type="protein sequence ID" value="SNS92378.1"/>
    <property type="molecule type" value="Genomic_DNA"/>
</dbReference>
<evidence type="ECO:0008006" key="3">
    <source>
        <dbReference type="Google" id="ProtNLM"/>
    </source>
</evidence>
<keyword evidence="2" id="KW-1185">Reference proteome</keyword>